<sequence length="164" mass="19545">MTVWRRHQGWTYKYFEPDVDPAEIPTFSDLVALWQSKRQGRHVPTRADFNFYDFKGWHGWVCIHEVRYDPFDYTVRLSGSSIDSLYGLTTQGFGREEMNEVYSEQVVRDEFDEFACRNLFISYIEGPLNIKDRTFTNVKYLELPLSEDGEMADHTIEILYPYKR</sequence>
<organism evidence="1 2">
    <name type="scientific">Hwanghaeella grinnelliae</name>
    <dbReference type="NCBI Taxonomy" id="2500179"/>
    <lineage>
        <taxon>Bacteria</taxon>
        <taxon>Pseudomonadati</taxon>
        <taxon>Pseudomonadota</taxon>
        <taxon>Alphaproteobacteria</taxon>
        <taxon>Rhodospirillales</taxon>
        <taxon>Rhodospirillaceae</taxon>
        <taxon>Hwanghaeella</taxon>
    </lineage>
</organism>
<name>A0A437QV40_9PROT</name>
<dbReference type="Pfam" id="PF07310">
    <property type="entry name" value="PAS_5"/>
    <property type="match status" value="1"/>
</dbReference>
<dbReference type="OrthoDB" id="7357541at2"/>
<dbReference type="EMBL" id="SADE01000001">
    <property type="protein sequence ID" value="RVU38377.1"/>
    <property type="molecule type" value="Genomic_DNA"/>
</dbReference>
<proteinExistence type="predicted"/>
<protein>
    <submittedName>
        <fullName evidence="1">PAS domain-containing protein</fullName>
    </submittedName>
</protein>
<dbReference type="Proteomes" id="UP000287447">
    <property type="component" value="Unassembled WGS sequence"/>
</dbReference>
<evidence type="ECO:0000313" key="2">
    <source>
        <dbReference type="Proteomes" id="UP000287447"/>
    </source>
</evidence>
<gene>
    <name evidence="1" type="ORF">EOI86_03560</name>
</gene>
<dbReference type="InterPro" id="IPR009922">
    <property type="entry name" value="DUF1457"/>
</dbReference>
<keyword evidence="2" id="KW-1185">Reference proteome</keyword>
<dbReference type="RefSeq" id="WP_127763749.1">
    <property type="nucleotide sequence ID" value="NZ_SADE01000001.1"/>
</dbReference>
<accession>A0A437QV40</accession>
<reference evidence="2" key="1">
    <citation type="submission" date="2019-01" db="EMBL/GenBank/DDBJ databases">
        <title>Gri0909 isolated from a small marine red alga.</title>
        <authorList>
            <person name="Kim J."/>
            <person name="Jeong S.E."/>
            <person name="Jeon C.O."/>
        </authorList>
    </citation>
    <scope>NUCLEOTIDE SEQUENCE [LARGE SCALE GENOMIC DNA]</scope>
    <source>
        <strain evidence="2">Gri0909</strain>
    </source>
</reference>
<evidence type="ECO:0000313" key="1">
    <source>
        <dbReference type="EMBL" id="RVU38377.1"/>
    </source>
</evidence>
<dbReference type="AlphaFoldDB" id="A0A437QV40"/>
<comment type="caution">
    <text evidence="1">The sequence shown here is derived from an EMBL/GenBank/DDBJ whole genome shotgun (WGS) entry which is preliminary data.</text>
</comment>